<evidence type="ECO:0000256" key="5">
    <source>
        <dbReference type="ARBA" id="ARBA00023163"/>
    </source>
</evidence>
<dbReference type="InterPro" id="IPR001867">
    <property type="entry name" value="OmpR/PhoB-type_DNA-bd"/>
</dbReference>
<feature type="domain" description="Response regulatory" evidence="8">
    <location>
        <begin position="38"/>
        <end position="151"/>
    </location>
</feature>
<keyword evidence="11" id="KW-1185">Reference proteome</keyword>
<dbReference type="Gene3D" id="6.10.250.690">
    <property type="match status" value="1"/>
</dbReference>
<dbReference type="InterPro" id="IPR036388">
    <property type="entry name" value="WH-like_DNA-bd_sf"/>
</dbReference>
<feature type="DNA-binding region" description="OmpR/PhoB-type" evidence="7">
    <location>
        <begin position="166"/>
        <end position="265"/>
    </location>
</feature>
<keyword evidence="3" id="KW-0805">Transcription regulation</keyword>
<dbReference type="InterPro" id="IPR011006">
    <property type="entry name" value="CheY-like_superfamily"/>
</dbReference>
<keyword evidence="1 6" id="KW-0597">Phosphoprotein</keyword>
<dbReference type="SUPFAM" id="SSF52172">
    <property type="entry name" value="CheY-like"/>
    <property type="match status" value="1"/>
</dbReference>
<protein>
    <submittedName>
        <fullName evidence="10">Winged helix-turn-helix domain-containing protein</fullName>
    </submittedName>
</protein>
<dbReference type="EMBL" id="JAETWB010000001">
    <property type="protein sequence ID" value="MBL6076858.1"/>
    <property type="molecule type" value="Genomic_DNA"/>
</dbReference>
<evidence type="ECO:0000313" key="10">
    <source>
        <dbReference type="EMBL" id="MBL6076858.1"/>
    </source>
</evidence>
<dbReference type="Proteomes" id="UP000660885">
    <property type="component" value="Unassembled WGS sequence"/>
</dbReference>
<dbReference type="SMART" id="SM00862">
    <property type="entry name" value="Trans_reg_C"/>
    <property type="match status" value="1"/>
</dbReference>
<proteinExistence type="predicted"/>
<evidence type="ECO:0000256" key="1">
    <source>
        <dbReference type="ARBA" id="ARBA00022553"/>
    </source>
</evidence>
<evidence type="ECO:0000256" key="7">
    <source>
        <dbReference type="PROSITE-ProRule" id="PRU01091"/>
    </source>
</evidence>
<dbReference type="InterPro" id="IPR016032">
    <property type="entry name" value="Sig_transdc_resp-reg_C-effctor"/>
</dbReference>
<feature type="domain" description="OmpR/PhoB-type" evidence="9">
    <location>
        <begin position="166"/>
        <end position="265"/>
    </location>
</feature>
<evidence type="ECO:0000259" key="8">
    <source>
        <dbReference type="PROSITE" id="PS50110"/>
    </source>
</evidence>
<evidence type="ECO:0000256" key="3">
    <source>
        <dbReference type="ARBA" id="ARBA00023015"/>
    </source>
</evidence>
<dbReference type="Gene3D" id="1.10.10.10">
    <property type="entry name" value="Winged helix-like DNA-binding domain superfamily/Winged helix DNA-binding domain"/>
    <property type="match status" value="1"/>
</dbReference>
<evidence type="ECO:0000256" key="6">
    <source>
        <dbReference type="PROSITE-ProRule" id="PRU00169"/>
    </source>
</evidence>
<evidence type="ECO:0000259" key="9">
    <source>
        <dbReference type="PROSITE" id="PS51755"/>
    </source>
</evidence>
<dbReference type="PANTHER" id="PTHR48111">
    <property type="entry name" value="REGULATOR OF RPOS"/>
    <property type="match status" value="1"/>
</dbReference>
<dbReference type="CDD" id="cd00383">
    <property type="entry name" value="trans_reg_C"/>
    <property type="match status" value="1"/>
</dbReference>
<dbReference type="Pfam" id="PF00072">
    <property type="entry name" value="Response_reg"/>
    <property type="match status" value="1"/>
</dbReference>
<dbReference type="InterPro" id="IPR039420">
    <property type="entry name" value="WalR-like"/>
</dbReference>
<dbReference type="PANTHER" id="PTHR48111:SF4">
    <property type="entry name" value="DNA-BINDING DUAL TRANSCRIPTIONAL REGULATOR OMPR"/>
    <property type="match status" value="1"/>
</dbReference>
<dbReference type="PROSITE" id="PS50110">
    <property type="entry name" value="RESPONSE_REGULATORY"/>
    <property type="match status" value="1"/>
</dbReference>
<gene>
    <name evidence="10" type="ORF">JMJ56_02495</name>
</gene>
<dbReference type="Gene3D" id="3.40.50.2300">
    <property type="match status" value="1"/>
</dbReference>
<evidence type="ECO:0000256" key="2">
    <source>
        <dbReference type="ARBA" id="ARBA00023012"/>
    </source>
</evidence>
<evidence type="ECO:0000313" key="11">
    <source>
        <dbReference type="Proteomes" id="UP000660885"/>
    </source>
</evidence>
<keyword evidence="5" id="KW-0804">Transcription</keyword>
<dbReference type="SMART" id="SM00448">
    <property type="entry name" value="REC"/>
    <property type="match status" value="1"/>
</dbReference>
<accession>A0ABS1TWP3</accession>
<dbReference type="Pfam" id="PF00486">
    <property type="entry name" value="Trans_reg_C"/>
    <property type="match status" value="1"/>
</dbReference>
<feature type="modified residue" description="4-aspartylphosphate" evidence="6">
    <location>
        <position position="86"/>
    </location>
</feature>
<dbReference type="SUPFAM" id="SSF46894">
    <property type="entry name" value="C-terminal effector domain of the bipartite response regulators"/>
    <property type="match status" value="1"/>
</dbReference>
<name>A0ABS1TWP3_9PROT</name>
<keyword evidence="2" id="KW-0902">Two-component regulatory system</keyword>
<dbReference type="PROSITE" id="PS51755">
    <property type="entry name" value="OMPR_PHOB"/>
    <property type="match status" value="1"/>
</dbReference>
<dbReference type="InterPro" id="IPR001789">
    <property type="entry name" value="Sig_transdc_resp-reg_receiver"/>
</dbReference>
<sequence>MMDIAPHFPQNGGSVRHPAIPERCGPEPFCADGAVPGRVLVVDDDPGTRGMSVSYLASRQCPSIGVTHADAARHLKRGLFSLVVVDVRALHDDGAEMLRRIRTQSEVPVILVAGQHCTVFDRIVSLELGADDVLCAPLNLRELLARVRATLRRQEAGRRAIAPGFQGGYRFDGWVLDQRSRTLKNPAGRMVDVTKTEYALLLALLEAPRRPLARAQLMRATRAHEDIHDRTIDAQVMRLRRKIEADPSAPKLIRTGRGAGYILDARVETVF</sequence>
<keyword evidence="4 7" id="KW-0238">DNA-binding</keyword>
<reference evidence="10 11" key="1">
    <citation type="submission" date="2021-01" db="EMBL/GenBank/DDBJ databases">
        <title>Belnapia mucosa sp. nov. and Belnapia arida sp. nov., isolated from the Tabernas Desert (Almeria, Spain).</title>
        <authorList>
            <person name="Molina-Menor E."/>
            <person name="Vidal-Verdu A."/>
            <person name="Calonge A."/>
            <person name="Satari L."/>
            <person name="Pereto J."/>
            <person name="Porcar M."/>
        </authorList>
    </citation>
    <scope>NUCLEOTIDE SEQUENCE [LARGE SCALE GENOMIC DNA]</scope>
    <source>
        <strain evidence="10 11">T18</strain>
    </source>
</reference>
<evidence type="ECO:0000256" key="4">
    <source>
        <dbReference type="ARBA" id="ARBA00023125"/>
    </source>
</evidence>
<comment type="caution">
    <text evidence="10">The sequence shown here is derived from an EMBL/GenBank/DDBJ whole genome shotgun (WGS) entry which is preliminary data.</text>
</comment>
<organism evidence="10 11">
    <name type="scientific">Belnapia arida</name>
    <dbReference type="NCBI Taxonomy" id="2804533"/>
    <lineage>
        <taxon>Bacteria</taxon>
        <taxon>Pseudomonadati</taxon>
        <taxon>Pseudomonadota</taxon>
        <taxon>Alphaproteobacteria</taxon>
        <taxon>Acetobacterales</taxon>
        <taxon>Roseomonadaceae</taxon>
        <taxon>Belnapia</taxon>
    </lineage>
</organism>